<evidence type="ECO:0000313" key="3">
    <source>
        <dbReference type="WBParaSite" id="HDID_0001021101-mRNA-1"/>
    </source>
</evidence>
<dbReference type="Proteomes" id="UP000274504">
    <property type="component" value="Unassembled WGS sequence"/>
</dbReference>
<name>A0A0R3SWX6_HYMDI</name>
<reference evidence="1 2" key="2">
    <citation type="submission" date="2018-11" db="EMBL/GenBank/DDBJ databases">
        <authorList>
            <consortium name="Pathogen Informatics"/>
        </authorList>
    </citation>
    <scope>NUCLEOTIDE SEQUENCE [LARGE SCALE GENOMIC DNA]</scope>
</reference>
<proteinExistence type="predicted"/>
<sequence length="75" mass="8654">MRYDAYRKQDSLTDLSPHYGQHDIRPGGSAAHLIYIIVVGETEEELQGGVEQLLKRIEKYAFHIRANKCQFFLTS</sequence>
<dbReference type="InterPro" id="IPR043128">
    <property type="entry name" value="Rev_trsase/Diguanyl_cyclase"/>
</dbReference>
<organism evidence="3">
    <name type="scientific">Hymenolepis diminuta</name>
    <name type="common">Rat tapeworm</name>
    <dbReference type="NCBI Taxonomy" id="6216"/>
    <lineage>
        <taxon>Eukaryota</taxon>
        <taxon>Metazoa</taxon>
        <taxon>Spiralia</taxon>
        <taxon>Lophotrochozoa</taxon>
        <taxon>Platyhelminthes</taxon>
        <taxon>Cestoda</taxon>
        <taxon>Eucestoda</taxon>
        <taxon>Cyclophyllidea</taxon>
        <taxon>Hymenolepididae</taxon>
        <taxon>Hymenolepis</taxon>
    </lineage>
</organism>
<dbReference type="WBParaSite" id="HDID_0001021101-mRNA-1">
    <property type="protein sequence ID" value="HDID_0001021101-mRNA-1"/>
    <property type="gene ID" value="HDID_0001021101"/>
</dbReference>
<dbReference type="EMBL" id="UYSG01011571">
    <property type="protein sequence ID" value="VDL62887.1"/>
    <property type="molecule type" value="Genomic_DNA"/>
</dbReference>
<dbReference type="AlphaFoldDB" id="A0A0R3SWX6"/>
<accession>A0A0R3SWX6</accession>
<gene>
    <name evidence="1" type="ORF">HDID_LOCUS10209</name>
</gene>
<dbReference type="Gene3D" id="3.30.70.270">
    <property type="match status" value="1"/>
</dbReference>
<protein>
    <submittedName>
        <fullName evidence="3">Reverse transcriptase domain-containing protein</fullName>
    </submittedName>
</protein>
<reference evidence="3" key="1">
    <citation type="submission" date="2017-02" db="UniProtKB">
        <authorList>
            <consortium name="WormBaseParasite"/>
        </authorList>
    </citation>
    <scope>IDENTIFICATION</scope>
</reference>
<evidence type="ECO:0000313" key="2">
    <source>
        <dbReference type="Proteomes" id="UP000274504"/>
    </source>
</evidence>
<evidence type="ECO:0000313" key="1">
    <source>
        <dbReference type="EMBL" id="VDL62887.1"/>
    </source>
</evidence>